<evidence type="ECO:0000256" key="1">
    <source>
        <dbReference type="SAM" id="MobiDB-lite"/>
    </source>
</evidence>
<keyword evidence="3" id="KW-1185">Reference proteome</keyword>
<proteinExistence type="predicted"/>
<reference evidence="2 3" key="1">
    <citation type="submission" date="2023-01" db="EMBL/GenBank/DDBJ databases">
        <title>Analysis of 21 Apiospora genomes using comparative genomics revels a genus with tremendous synthesis potential of carbohydrate active enzymes and secondary metabolites.</title>
        <authorList>
            <person name="Sorensen T."/>
        </authorList>
    </citation>
    <scope>NUCLEOTIDE SEQUENCE [LARGE SCALE GENOMIC DNA]</scope>
    <source>
        <strain evidence="2 3">CBS 114990</strain>
    </source>
</reference>
<gene>
    <name evidence="2" type="ORF">PG997_001625</name>
</gene>
<evidence type="ECO:0000313" key="2">
    <source>
        <dbReference type="EMBL" id="KAK8094940.1"/>
    </source>
</evidence>
<sequence length="200" mass="22925">MANTAHTTSPGPPSDGESVRSTRPRLERANLFNDKDPTTDSVQFILHPWPERPRAEQPWLGELAVKAGNVPQLMEEGFAIAAENIIREQGFVERTGTFQGVTEQMRQRWPVTRHFVLRDRSQEPPSWTAHMRCLSTNFKTLSDIRPCDLTHGNVAKCIAWSIGKRMIYHFDRATTPRDDIDCVYDDLTLRGLWPWPKTLD</sequence>
<accession>A0ABR1XE15</accession>
<dbReference type="GeneID" id="92039000"/>
<dbReference type="EMBL" id="JAQQWN010000002">
    <property type="protein sequence ID" value="KAK8094940.1"/>
    <property type="molecule type" value="Genomic_DNA"/>
</dbReference>
<dbReference type="RefSeq" id="XP_066675713.1">
    <property type="nucleotide sequence ID" value="XM_066805940.1"/>
</dbReference>
<name>A0ABR1XE15_9PEZI</name>
<evidence type="ECO:0000313" key="3">
    <source>
        <dbReference type="Proteomes" id="UP001433268"/>
    </source>
</evidence>
<feature type="region of interest" description="Disordered" evidence="1">
    <location>
        <begin position="1"/>
        <end position="24"/>
    </location>
</feature>
<organism evidence="2 3">
    <name type="scientific">Apiospora hydei</name>
    <dbReference type="NCBI Taxonomy" id="1337664"/>
    <lineage>
        <taxon>Eukaryota</taxon>
        <taxon>Fungi</taxon>
        <taxon>Dikarya</taxon>
        <taxon>Ascomycota</taxon>
        <taxon>Pezizomycotina</taxon>
        <taxon>Sordariomycetes</taxon>
        <taxon>Xylariomycetidae</taxon>
        <taxon>Amphisphaeriales</taxon>
        <taxon>Apiosporaceae</taxon>
        <taxon>Apiospora</taxon>
    </lineage>
</organism>
<comment type="caution">
    <text evidence="2">The sequence shown here is derived from an EMBL/GenBank/DDBJ whole genome shotgun (WGS) entry which is preliminary data.</text>
</comment>
<dbReference type="Proteomes" id="UP001433268">
    <property type="component" value="Unassembled WGS sequence"/>
</dbReference>
<protein>
    <submittedName>
        <fullName evidence="2">Uncharacterized protein</fullName>
    </submittedName>
</protein>